<sequence length="452" mass="47697">MTTTDRNPGQPDSPGEGEKPRGAVGPESSTKHEDSAPRPPADGPRSLSDADWEEFQRAAEQSPAGGGTAPPREPSARARLVTARLRALDEEPARQGGPRRRGRRTKEPEPWQPPGWRTGPAWQDRPGGRRPRRPLQWMSAALLLAMVAWTAKVTLIDGGSAEDVAAPAREWLDSAFGDGDGGLADDPARPVQTLPPETAPPSEAPAAGAGFEEPTLEHPYRGSPALAWAEGADAIELPEAQDTGGVPAADIAEGLRLTKEFLVAAHLDPEVLAGGEPTAALALIDPGQRELADAYRAALDAPTAEADPTSLFTRFDPGEARPVDVPVKVRGHMKVETGTADGQVLIRADYSFVYPLARADGSGEVTRTVVRRELDVLVVRPGLAAVTPGHVWLSAFRWEAGGVTCGSDDGLLHPHFAGDPAATEPTGPAVDPYDRSRSLEDAGGECGTVTRI</sequence>
<accession>A0A1I1FU24</accession>
<evidence type="ECO:0000313" key="2">
    <source>
        <dbReference type="EMBL" id="SFC02805.1"/>
    </source>
</evidence>
<evidence type="ECO:0000256" key="1">
    <source>
        <dbReference type="SAM" id="MobiDB-lite"/>
    </source>
</evidence>
<feature type="region of interest" description="Disordered" evidence="1">
    <location>
        <begin position="1"/>
        <end position="131"/>
    </location>
</feature>
<reference evidence="2 3" key="1">
    <citation type="submission" date="2016-10" db="EMBL/GenBank/DDBJ databases">
        <authorList>
            <person name="de Groot N.N."/>
        </authorList>
    </citation>
    <scope>NUCLEOTIDE SEQUENCE [LARGE SCALE GENOMIC DNA]</scope>
    <source>
        <strain evidence="2 3">CGMCC 4.5739</strain>
    </source>
</reference>
<dbReference type="AlphaFoldDB" id="A0A1I1FU24"/>
<dbReference type="RefSeq" id="WP_245833786.1">
    <property type="nucleotide sequence ID" value="NZ_FOLM01000001.1"/>
</dbReference>
<protein>
    <submittedName>
        <fullName evidence="2">Uncharacterized protein</fullName>
    </submittedName>
</protein>
<feature type="region of interest" description="Disordered" evidence="1">
    <location>
        <begin position="176"/>
        <end position="221"/>
    </location>
</feature>
<evidence type="ECO:0000313" key="3">
    <source>
        <dbReference type="Proteomes" id="UP000199207"/>
    </source>
</evidence>
<proteinExistence type="predicted"/>
<dbReference type="Proteomes" id="UP000199207">
    <property type="component" value="Unassembled WGS sequence"/>
</dbReference>
<feature type="compositionally biased region" description="Low complexity" evidence="1">
    <location>
        <begin position="204"/>
        <end position="213"/>
    </location>
</feature>
<dbReference type="EMBL" id="FOLM01000001">
    <property type="protein sequence ID" value="SFC02805.1"/>
    <property type="molecule type" value="Genomic_DNA"/>
</dbReference>
<dbReference type="STRING" id="910347.SAMN05421773_101870"/>
<keyword evidence="3" id="KW-1185">Reference proteome</keyword>
<gene>
    <name evidence="2" type="ORF">SAMN05421773_101870</name>
</gene>
<organism evidence="2 3">
    <name type="scientific">Streptomyces aidingensis</name>
    <dbReference type="NCBI Taxonomy" id="910347"/>
    <lineage>
        <taxon>Bacteria</taxon>
        <taxon>Bacillati</taxon>
        <taxon>Actinomycetota</taxon>
        <taxon>Actinomycetes</taxon>
        <taxon>Kitasatosporales</taxon>
        <taxon>Streptomycetaceae</taxon>
        <taxon>Streptomyces</taxon>
    </lineage>
</organism>
<feature type="region of interest" description="Disordered" evidence="1">
    <location>
        <begin position="418"/>
        <end position="452"/>
    </location>
</feature>
<name>A0A1I1FU24_9ACTN</name>